<sequence>MDDGENKETEYKMQNEHTYKIITSYMPENFEQDAINICIVAVDKYKNLKDVAFYIKHQYDKKYPGSGKAAEGVYHCAVGKSFASAVSHETRQMIHLKIDTLHVILWKSKEAPFQITD</sequence>
<evidence type="ECO:0000313" key="3">
    <source>
        <dbReference type="Proteomes" id="UP000232323"/>
    </source>
</evidence>
<dbReference type="GO" id="GO:0005874">
    <property type="term" value="C:microtubule"/>
    <property type="evidence" value="ECO:0007669"/>
    <property type="project" value="UniProtKB-KW"/>
</dbReference>
<dbReference type="Proteomes" id="UP000232323">
    <property type="component" value="Unassembled WGS sequence"/>
</dbReference>
<gene>
    <name evidence="2" type="ORF">CEUSTIGMA_g10383.t1</name>
</gene>
<dbReference type="PANTHER" id="PTHR11886">
    <property type="entry name" value="DYNEIN LIGHT CHAIN"/>
    <property type="match status" value="1"/>
</dbReference>
<dbReference type="GO" id="GO:0007017">
    <property type="term" value="P:microtubule-based process"/>
    <property type="evidence" value="ECO:0007669"/>
    <property type="project" value="InterPro"/>
</dbReference>
<dbReference type="AlphaFoldDB" id="A0A250XIW1"/>
<keyword evidence="1" id="KW-0963">Cytoplasm</keyword>
<comment type="similarity">
    <text evidence="1">Belongs to the dynein light chain family.</text>
</comment>
<dbReference type="Pfam" id="PF01221">
    <property type="entry name" value="Dynein_light"/>
    <property type="match status" value="1"/>
</dbReference>
<dbReference type="InterPro" id="IPR037177">
    <property type="entry name" value="DLC_sf"/>
</dbReference>
<evidence type="ECO:0000256" key="1">
    <source>
        <dbReference type="RuleBase" id="RU365010"/>
    </source>
</evidence>
<dbReference type="PANTHER" id="PTHR11886:SF35">
    <property type="entry name" value="DYNEIN LIGHT CHAIN"/>
    <property type="match status" value="1"/>
</dbReference>
<dbReference type="GO" id="GO:0005868">
    <property type="term" value="C:cytoplasmic dynein complex"/>
    <property type="evidence" value="ECO:0007669"/>
    <property type="project" value="TreeGrafter"/>
</dbReference>
<dbReference type="InterPro" id="IPR001372">
    <property type="entry name" value="Dynein_light_chain_typ-1/2"/>
</dbReference>
<dbReference type="GO" id="GO:0045505">
    <property type="term" value="F:dynein intermediate chain binding"/>
    <property type="evidence" value="ECO:0007669"/>
    <property type="project" value="TreeGrafter"/>
</dbReference>
<keyword evidence="1" id="KW-0505">Motor protein</keyword>
<accession>A0A250XIW1</accession>
<organism evidence="2 3">
    <name type="scientific">Chlamydomonas eustigma</name>
    <dbReference type="NCBI Taxonomy" id="1157962"/>
    <lineage>
        <taxon>Eukaryota</taxon>
        <taxon>Viridiplantae</taxon>
        <taxon>Chlorophyta</taxon>
        <taxon>core chlorophytes</taxon>
        <taxon>Chlorophyceae</taxon>
        <taxon>CS clade</taxon>
        <taxon>Chlamydomonadales</taxon>
        <taxon>Chlamydomonadaceae</taxon>
        <taxon>Chlamydomonas</taxon>
    </lineage>
</organism>
<keyword evidence="1" id="KW-0243">Dynein</keyword>
<comment type="caution">
    <text evidence="2">The sequence shown here is derived from an EMBL/GenBank/DDBJ whole genome shotgun (WGS) entry which is preliminary data.</text>
</comment>
<dbReference type="EMBL" id="BEGY01000089">
    <property type="protein sequence ID" value="GAX82956.1"/>
    <property type="molecule type" value="Genomic_DNA"/>
</dbReference>
<keyword evidence="1" id="KW-0493">Microtubule</keyword>
<keyword evidence="1" id="KW-0206">Cytoskeleton</keyword>
<name>A0A250XIW1_9CHLO</name>
<proteinExistence type="inferred from homology"/>
<keyword evidence="3" id="KW-1185">Reference proteome</keyword>
<reference evidence="2 3" key="1">
    <citation type="submission" date="2017-08" db="EMBL/GenBank/DDBJ databases">
        <title>Acidophilic green algal genome provides insights into adaptation to an acidic environment.</title>
        <authorList>
            <person name="Hirooka S."/>
            <person name="Hirose Y."/>
            <person name="Kanesaki Y."/>
            <person name="Higuchi S."/>
            <person name="Fujiwara T."/>
            <person name="Onuma R."/>
            <person name="Era A."/>
            <person name="Ohbayashi R."/>
            <person name="Uzuka A."/>
            <person name="Nozaki H."/>
            <person name="Yoshikawa H."/>
            <person name="Miyagishima S.Y."/>
        </authorList>
    </citation>
    <scope>NUCLEOTIDE SEQUENCE [LARGE SCALE GENOMIC DNA]</scope>
    <source>
        <strain evidence="2 3">NIES-2499</strain>
    </source>
</reference>
<dbReference type="STRING" id="1157962.A0A250XIW1"/>
<dbReference type="OrthoDB" id="10033309at2759"/>
<comment type="subcellular location">
    <subcellularLocation>
        <location evidence="1">Cytoplasm</location>
        <location evidence="1">Cytoskeleton</location>
    </subcellularLocation>
</comment>
<dbReference type="SMART" id="SM01375">
    <property type="entry name" value="Dynein_light"/>
    <property type="match status" value="1"/>
</dbReference>
<dbReference type="SUPFAM" id="SSF54648">
    <property type="entry name" value="DLC"/>
    <property type="match status" value="1"/>
</dbReference>
<evidence type="ECO:0000313" key="2">
    <source>
        <dbReference type="EMBL" id="GAX82956.1"/>
    </source>
</evidence>
<dbReference type="Gene3D" id="3.30.740.10">
    <property type="entry name" value="Protein Inhibitor Of Neuronal Nitric Oxide Synthase"/>
    <property type="match status" value="1"/>
</dbReference>
<protein>
    <recommendedName>
        <fullName evidence="1">Dynein light chain</fullName>
    </recommendedName>
</protein>